<evidence type="ECO:0000256" key="4">
    <source>
        <dbReference type="ARBA" id="ARBA00022807"/>
    </source>
</evidence>
<keyword evidence="3 7" id="KW-0378">Hydrolase</keyword>
<dbReference type="PANTHER" id="PTHR47053:SF1">
    <property type="entry name" value="MUREIN DD-ENDOPEPTIDASE MEPH-RELATED"/>
    <property type="match status" value="1"/>
</dbReference>
<name>A0A562LKU9_9GAMM</name>
<dbReference type="PROSITE" id="PS51935">
    <property type="entry name" value="NLPC_P60"/>
    <property type="match status" value="1"/>
</dbReference>
<feature type="region of interest" description="Disordered" evidence="5">
    <location>
        <begin position="1"/>
        <end position="20"/>
    </location>
</feature>
<dbReference type="InterPro" id="IPR038765">
    <property type="entry name" value="Papain-like_cys_pep_sf"/>
</dbReference>
<proteinExistence type="inferred from homology"/>
<dbReference type="Proteomes" id="UP000316471">
    <property type="component" value="Unassembled WGS sequence"/>
</dbReference>
<keyword evidence="8" id="KW-1185">Reference proteome</keyword>
<gene>
    <name evidence="7" type="ORF">IP93_02478</name>
</gene>
<dbReference type="EMBL" id="VLKP01000010">
    <property type="protein sequence ID" value="TWI08242.1"/>
    <property type="molecule type" value="Genomic_DNA"/>
</dbReference>
<evidence type="ECO:0000256" key="2">
    <source>
        <dbReference type="ARBA" id="ARBA00022670"/>
    </source>
</evidence>
<dbReference type="InterPro" id="IPR000064">
    <property type="entry name" value="NLP_P60_dom"/>
</dbReference>
<sequence>MAADSADAPAPRTSVSDSPSFSDRALMLAGDLNRLLVPGAGLAHRAEADAAPSTGVKSVLSRALALLGTPYRWGGTTPDGFDCSGLVGYVFRNALGIELPRVSRDMAQTGRAISDRAQLAAGDLVFFGRKGRVDHVGIYVGEGRFVHAPSKGKDVTVSSLETGYWSGKFMEARRVEGI</sequence>
<dbReference type="SUPFAM" id="SSF54001">
    <property type="entry name" value="Cysteine proteinases"/>
    <property type="match status" value="1"/>
</dbReference>
<keyword evidence="4" id="KW-0788">Thiol protease</keyword>
<evidence type="ECO:0000313" key="8">
    <source>
        <dbReference type="Proteomes" id="UP000316471"/>
    </source>
</evidence>
<comment type="caution">
    <text evidence="7">The sequence shown here is derived from an EMBL/GenBank/DDBJ whole genome shotgun (WGS) entry which is preliminary data.</text>
</comment>
<dbReference type="Pfam" id="PF00877">
    <property type="entry name" value="NLPC_P60"/>
    <property type="match status" value="1"/>
</dbReference>
<dbReference type="InterPro" id="IPR051202">
    <property type="entry name" value="Peptidase_C40"/>
</dbReference>
<evidence type="ECO:0000259" key="6">
    <source>
        <dbReference type="PROSITE" id="PS51935"/>
    </source>
</evidence>
<comment type="similarity">
    <text evidence="1">Belongs to the peptidase C40 family.</text>
</comment>
<accession>A0A562LKU9</accession>
<dbReference type="GO" id="GO:0006508">
    <property type="term" value="P:proteolysis"/>
    <property type="evidence" value="ECO:0007669"/>
    <property type="project" value="UniProtKB-KW"/>
</dbReference>
<dbReference type="GO" id="GO:0008234">
    <property type="term" value="F:cysteine-type peptidase activity"/>
    <property type="evidence" value="ECO:0007669"/>
    <property type="project" value="UniProtKB-KW"/>
</dbReference>
<evidence type="ECO:0000256" key="3">
    <source>
        <dbReference type="ARBA" id="ARBA00022801"/>
    </source>
</evidence>
<reference evidence="7 8" key="1">
    <citation type="journal article" date="2015" name="Stand. Genomic Sci.">
        <title>Genomic Encyclopedia of Bacterial and Archaeal Type Strains, Phase III: the genomes of soil and plant-associated and newly described type strains.</title>
        <authorList>
            <person name="Whitman W.B."/>
            <person name="Woyke T."/>
            <person name="Klenk H.P."/>
            <person name="Zhou Y."/>
            <person name="Lilburn T.G."/>
            <person name="Beck B.J."/>
            <person name="De Vos P."/>
            <person name="Vandamme P."/>
            <person name="Eisen J.A."/>
            <person name="Garrity G."/>
            <person name="Hugenholtz P."/>
            <person name="Kyrpides N.C."/>
        </authorList>
    </citation>
    <scope>NUCLEOTIDE SEQUENCE [LARGE SCALE GENOMIC DNA]</scope>
    <source>
        <strain evidence="7 8">CGMCC 1.10136</strain>
    </source>
</reference>
<feature type="domain" description="NlpC/P60" evidence="6">
    <location>
        <begin position="53"/>
        <end position="176"/>
    </location>
</feature>
<dbReference type="OrthoDB" id="9807055at2"/>
<evidence type="ECO:0000256" key="1">
    <source>
        <dbReference type="ARBA" id="ARBA00007074"/>
    </source>
</evidence>
<dbReference type="Gene3D" id="3.90.1720.10">
    <property type="entry name" value="endopeptidase domain like (from Nostoc punctiforme)"/>
    <property type="match status" value="1"/>
</dbReference>
<evidence type="ECO:0000256" key="5">
    <source>
        <dbReference type="SAM" id="MobiDB-lite"/>
    </source>
</evidence>
<evidence type="ECO:0000313" key="7">
    <source>
        <dbReference type="EMBL" id="TWI08242.1"/>
    </source>
</evidence>
<organism evidence="7 8">
    <name type="scientific">Aerolutibacter ruishenii</name>
    <dbReference type="NCBI Taxonomy" id="686800"/>
    <lineage>
        <taxon>Bacteria</taxon>
        <taxon>Pseudomonadati</taxon>
        <taxon>Pseudomonadota</taxon>
        <taxon>Gammaproteobacteria</taxon>
        <taxon>Lysobacterales</taxon>
        <taxon>Lysobacteraceae</taxon>
        <taxon>Aerolutibacter</taxon>
    </lineage>
</organism>
<dbReference type="PANTHER" id="PTHR47053">
    <property type="entry name" value="MUREIN DD-ENDOPEPTIDASE MEPH-RELATED"/>
    <property type="match status" value="1"/>
</dbReference>
<dbReference type="AlphaFoldDB" id="A0A562LKU9"/>
<keyword evidence="2" id="KW-0645">Protease</keyword>
<protein>
    <submittedName>
        <fullName evidence="7">Cell wall-associated NlpC family hydrolase</fullName>
    </submittedName>
</protein>